<evidence type="ECO:0000313" key="4">
    <source>
        <dbReference type="EMBL" id="PCH39376.1"/>
    </source>
</evidence>
<dbReference type="STRING" id="742152.A0A2H3JB08"/>
<keyword evidence="5" id="KW-1185">Reference proteome</keyword>
<dbReference type="EMBL" id="KB467987">
    <property type="protein sequence ID" value="PCH39376.1"/>
    <property type="molecule type" value="Genomic_DNA"/>
</dbReference>
<dbReference type="Pfam" id="PF00248">
    <property type="entry name" value="Aldo_ket_red"/>
    <property type="match status" value="1"/>
</dbReference>
<evidence type="ECO:0000259" key="3">
    <source>
        <dbReference type="Pfam" id="PF00248"/>
    </source>
</evidence>
<dbReference type="Gene3D" id="3.20.20.100">
    <property type="entry name" value="NADP-dependent oxidoreductase domain"/>
    <property type="match status" value="1"/>
</dbReference>
<reference evidence="4 5" key="1">
    <citation type="journal article" date="2012" name="Science">
        <title>The Paleozoic origin of enzymatic lignin decomposition reconstructed from 31 fungal genomes.</title>
        <authorList>
            <person name="Floudas D."/>
            <person name="Binder M."/>
            <person name="Riley R."/>
            <person name="Barry K."/>
            <person name="Blanchette R.A."/>
            <person name="Henrissat B."/>
            <person name="Martinez A.T."/>
            <person name="Otillar R."/>
            <person name="Spatafora J.W."/>
            <person name="Yadav J.S."/>
            <person name="Aerts A."/>
            <person name="Benoit I."/>
            <person name="Boyd A."/>
            <person name="Carlson A."/>
            <person name="Copeland A."/>
            <person name="Coutinho P.M."/>
            <person name="de Vries R.P."/>
            <person name="Ferreira P."/>
            <person name="Findley K."/>
            <person name="Foster B."/>
            <person name="Gaskell J."/>
            <person name="Glotzer D."/>
            <person name="Gorecki P."/>
            <person name="Heitman J."/>
            <person name="Hesse C."/>
            <person name="Hori C."/>
            <person name="Igarashi K."/>
            <person name="Jurgens J.A."/>
            <person name="Kallen N."/>
            <person name="Kersten P."/>
            <person name="Kohler A."/>
            <person name="Kuees U."/>
            <person name="Kumar T.K.A."/>
            <person name="Kuo A."/>
            <person name="LaButti K."/>
            <person name="Larrondo L.F."/>
            <person name="Lindquist E."/>
            <person name="Ling A."/>
            <person name="Lombard V."/>
            <person name="Lucas S."/>
            <person name="Lundell T."/>
            <person name="Martin R."/>
            <person name="McLaughlin D.J."/>
            <person name="Morgenstern I."/>
            <person name="Morin E."/>
            <person name="Murat C."/>
            <person name="Nagy L.G."/>
            <person name="Nolan M."/>
            <person name="Ohm R.A."/>
            <person name="Patyshakuliyeva A."/>
            <person name="Rokas A."/>
            <person name="Ruiz-Duenas F.J."/>
            <person name="Sabat G."/>
            <person name="Salamov A."/>
            <person name="Samejima M."/>
            <person name="Schmutz J."/>
            <person name="Slot J.C."/>
            <person name="St John F."/>
            <person name="Stenlid J."/>
            <person name="Sun H."/>
            <person name="Sun S."/>
            <person name="Syed K."/>
            <person name="Tsang A."/>
            <person name="Wiebenga A."/>
            <person name="Young D."/>
            <person name="Pisabarro A."/>
            <person name="Eastwood D.C."/>
            <person name="Martin F."/>
            <person name="Cullen D."/>
            <person name="Grigoriev I.V."/>
            <person name="Hibbett D.S."/>
        </authorList>
    </citation>
    <scope>NUCLEOTIDE SEQUENCE [LARGE SCALE GENOMIC DNA]</scope>
    <source>
        <strain evidence="4 5">MD-104</strain>
    </source>
</reference>
<protein>
    <submittedName>
        <fullName evidence="4">Aldo/keto reductase</fullName>
    </submittedName>
</protein>
<dbReference type="InterPro" id="IPR036812">
    <property type="entry name" value="NAD(P)_OxRdtase_dom_sf"/>
</dbReference>
<evidence type="ECO:0000256" key="2">
    <source>
        <dbReference type="SAM" id="Coils"/>
    </source>
</evidence>
<dbReference type="OrthoDB" id="37537at2759"/>
<name>A0A2H3JB08_WOLCO</name>
<sequence length="351" mass="39237">MTPSTYPTRQLGRNGPTVSAIGFGAMGIGAFYGKTDMAEAYKTLTYAADRSMTFWDTADLYGTSEVTIGKWFAETGRRSEIFLATKWGARDMTPGSADPNKPNSKPSYIRGQLEKSLRDLQTDRIDLYYQHRVDPEVPIEVVMETLRPYIEKGTVRYVGLSECSVEHLRRARSVPGIGEKVIACQMEYSPFELEIETSGFVAAARELGASVVAYSPLGRGMITGRFKSRADFDADDFRNYAPRFSDENFPKNLALVDKFRTVAQKYSSTPGQIALTWILATHSDFVPIPGTRTVERLEENARAAEIQLKEDDLRELRAAIEAADVQGTRYAPQYLSTMKIDSIPLSEWKGE</sequence>
<accession>A0A2H3JB08</accession>
<keyword evidence="1" id="KW-0560">Oxidoreductase</keyword>
<dbReference type="GO" id="GO:0016491">
    <property type="term" value="F:oxidoreductase activity"/>
    <property type="evidence" value="ECO:0007669"/>
    <property type="project" value="UniProtKB-KW"/>
</dbReference>
<proteinExistence type="predicted"/>
<dbReference type="SUPFAM" id="SSF51430">
    <property type="entry name" value="NAD(P)-linked oxidoreductase"/>
    <property type="match status" value="1"/>
</dbReference>
<evidence type="ECO:0000313" key="5">
    <source>
        <dbReference type="Proteomes" id="UP000218811"/>
    </source>
</evidence>
<dbReference type="InterPro" id="IPR050791">
    <property type="entry name" value="Aldo-Keto_reductase"/>
</dbReference>
<evidence type="ECO:0000256" key="1">
    <source>
        <dbReference type="ARBA" id="ARBA00023002"/>
    </source>
</evidence>
<feature type="coiled-coil region" evidence="2">
    <location>
        <begin position="294"/>
        <end position="326"/>
    </location>
</feature>
<dbReference type="PANTHER" id="PTHR43625:SF40">
    <property type="entry name" value="ALDO-KETO REDUCTASE YAKC [NADP(+)]"/>
    <property type="match status" value="1"/>
</dbReference>
<dbReference type="GO" id="GO:0005737">
    <property type="term" value="C:cytoplasm"/>
    <property type="evidence" value="ECO:0007669"/>
    <property type="project" value="TreeGrafter"/>
</dbReference>
<organism evidence="4 5">
    <name type="scientific">Wolfiporia cocos (strain MD-104)</name>
    <name type="common">Brown rot fungus</name>
    <dbReference type="NCBI Taxonomy" id="742152"/>
    <lineage>
        <taxon>Eukaryota</taxon>
        <taxon>Fungi</taxon>
        <taxon>Dikarya</taxon>
        <taxon>Basidiomycota</taxon>
        <taxon>Agaricomycotina</taxon>
        <taxon>Agaricomycetes</taxon>
        <taxon>Polyporales</taxon>
        <taxon>Phaeolaceae</taxon>
        <taxon>Wolfiporia</taxon>
    </lineage>
</organism>
<dbReference type="InterPro" id="IPR023210">
    <property type="entry name" value="NADP_OxRdtase_dom"/>
</dbReference>
<feature type="domain" description="NADP-dependent oxidoreductase" evidence="3">
    <location>
        <begin position="20"/>
        <end position="320"/>
    </location>
</feature>
<gene>
    <name evidence="4" type="ORF">WOLCODRAFT_141220</name>
</gene>
<dbReference type="Proteomes" id="UP000218811">
    <property type="component" value="Unassembled WGS sequence"/>
</dbReference>
<dbReference type="AlphaFoldDB" id="A0A2H3JB08"/>
<keyword evidence="2" id="KW-0175">Coiled coil</keyword>
<dbReference type="OMA" id="NEIIPAC"/>
<dbReference type="PANTHER" id="PTHR43625">
    <property type="entry name" value="AFLATOXIN B1 ALDEHYDE REDUCTASE"/>
    <property type="match status" value="1"/>
</dbReference>